<gene>
    <name evidence="1" type="ORF">H924_03515</name>
</gene>
<dbReference type="EMBL" id="CP004354">
    <property type="protein sequence ID" value="AGG66151.1"/>
    <property type="molecule type" value="Genomic_DNA"/>
</dbReference>
<evidence type="ECO:0000313" key="2">
    <source>
        <dbReference type="Proteomes" id="UP000011760"/>
    </source>
</evidence>
<organism evidence="1 2">
    <name type="scientific">Corynebacterium callunae DSM 20147</name>
    <dbReference type="NCBI Taxonomy" id="1121353"/>
    <lineage>
        <taxon>Bacteria</taxon>
        <taxon>Bacillati</taxon>
        <taxon>Actinomycetota</taxon>
        <taxon>Actinomycetes</taxon>
        <taxon>Mycobacteriales</taxon>
        <taxon>Corynebacteriaceae</taxon>
        <taxon>Corynebacterium</taxon>
    </lineage>
</organism>
<dbReference type="OrthoDB" id="4427130at2"/>
<protein>
    <recommendedName>
        <fullName evidence="3">TIGR02569 family protein</fullName>
    </recommendedName>
</protein>
<dbReference type="Proteomes" id="UP000011760">
    <property type="component" value="Chromosome"/>
</dbReference>
<dbReference type="RefSeq" id="WP_015650589.1">
    <property type="nucleotide sequence ID" value="NC_020506.1"/>
</dbReference>
<dbReference type="eggNOG" id="COG2334">
    <property type="taxonomic scope" value="Bacteria"/>
</dbReference>
<dbReference type="HOGENOM" id="CLU_060550_0_0_11"/>
<dbReference type="NCBIfam" id="TIGR02569">
    <property type="entry name" value="TIGR02569_actnb"/>
    <property type="match status" value="1"/>
</dbReference>
<dbReference type="InterPro" id="IPR013402">
    <property type="entry name" value="CHP02569"/>
</dbReference>
<evidence type="ECO:0008006" key="3">
    <source>
        <dbReference type="Google" id="ProtNLM"/>
    </source>
</evidence>
<accession>M1TP89</accession>
<proteinExistence type="predicted"/>
<dbReference type="KEGG" id="ccn:H924_03515"/>
<dbReference type="AlphaFoldDB" id="M1TP89"/>
<dbReference type="PATRIC" id="fig|1121353.3.peg.722"/>
<name>M1TP89_9CORY</name>
<keyword evidence="2" id="KW-1185">Reference proteome</keyword>
<reference evidence="1 2" key="1">
    <citation type="submission" date="2013-02" db="EMBL/GenBank/DDBJ databases">
        <title>The complete genome sequence of Corynebacterium callunae DSM 20147.</title>
        <authorList>
            <person name="Ruckert C."/>
            <person name="Albersmeier A."/>
            <person name="Kalinowski J."/>
        </authorList>
    </citation>
    <scope>NUCLEOTIDE SEQUENCE [LARGE SCALE GENOMIC DNA]</scope>
    <source>
        <strain evidence="1 2">DSM 20147</strain>
    </source>
</reference>
<evidence type="ECO:0000313" key="1">
    <source>
        <dbReference type="EMBL" id="AGG66151.1"/>
    </source>
</evidence>
<sequence length="255" mass="27905">MSESDQLPDHVRDAFQVGAGPAEQLSEAWDYGFRVGNTVFSKVLSPETAAWSSKTREGLKPEGVRVVRPIRSTDGRFVVAGWRASVFSTGNVAKRVDETVVAALRLADALVKSHAPEPVDNVFHRADIRAWEEQPGQIGQLLRPIDRVNQVGHADMLATTLYSGTQPPAVTDLVPVLRPHGFTAALVIVDGLLLGAVDEGILGRFSHLPDIESLLLRAFLSRRNIQELSENNDPNIISNLNRVENTLVSYVSDKL</sequence>
<dbReference type="STRING" id="1121353.H924_03515"/>